<evidence type="ECO:0008006" key="5">
    <source>
        <dbReference type="Google" id="ProtNLM"/>
    </source>
</evidence>
<comment type="caution">
    <text evidence="3">The sequence shown here is derived from an EMBL/GenBank/DDBJ whole genome shotgun (WGS) entry which is preliminary data.</text>
</comment>
<dbReference type="PANTHER" id="PTHR12149:SF8">
    <property type="entry name" value="PROTEIN-RIBULOSAMINE 3-KINASE"/>
    <property type="match status" value="1"/>
</dbReference>
<dbReference type="AlphaFoldDB" id="A0A1E3WD77"/>
<dbReference type="SUPFAM" id="SSF56112">
    <property type="entry name" value="Protein kinase-like (PK-like)"/>
    <property type="match status" value="1"/>
</dbReference>
<dbReference type="InterPro" id="IPR016477">
    <property type="entry name" value="Fructo-/Ketosamine-3-kinase"/>
</dbReference>
<keyword evidence="4" id="KW-1185">Reference proteome</keyword>
<protein>
    <recommendedName>
        <fullName evidence="5">Aminoglycoside phosphotransferase domain-containing protein</fullName>
    </recommendedName>
</protein>
<feature type="region of interest" description="Disordered" evidence="2">
    <location>
        <begin position="207"/>
        <end position="254"/>
    </location>
</feature>
<dbReference type="Gene3D" id="3.90.1200.10">
    <property type="match status" value="1"/>
</dbReference>
<dbReference type="Proteomes" id="UP000095042">
    <property type="component" value="Unassembled WGS sequence"/>
</dbReference>
<dbReference type="InterPro" id="IPR011009">
    <property type="entry name" value="Kinase-like_dom_sf"/>
</dbReference>
<reference evidence="3 4" key="1">
    <citation type="journal article" date="2016" name="Environ. Microbiol.">
        <title>New Methyloceanibacter diversity from North Sea sediments includes methanotroph containing solely the soluble methane monooxygenase.</title>
        <authorList>
            <person name="Vekeman B."/>
            <person name="Kerckhof F.M."/>
            <person name="Cremers G."/>
            <person name="de Vos P."/>
            <person name="Vandamme P."/>
            <person name="Boon N."/>
            <person name="Op den Camp H.J."/>
            <person name="Heylen K."/>
        </authorList>
    </citation>
    <scope>NUCLEOTIDE SEQUENCE [LARGE SCALE GENOMIC DNA]</scope>
    <source>
        <strain evidence="3 4">R-67177</strain>
    </source>
</reference>
<name>A0A1E3WD77_9HYPH</name>
<dbReference type="Pfam" id="PF03881">
    <property type="entry name" value="Fructosamin_kin"/>
    <property type="match status" value="1"/>
</dbReference>
<accession>A0A1E3WD77</accession>
<proteinExistence type="inferred from homology"/>
<evidence type="ECO:0000313" key="4">
    <source>
        <dbReference type="Proteomes" id="UP000095042"/>
    </source>
</evidence>
<dbReference type="PANTHER" id="PTHR12149">
    <property type="entry name" value="FRUCTOSAMINE 3 KINASE-RELATED PROTEIN"/>
    <property type="match status" value="1"/>
</dbReference>
<feature type="compositionally biased region" description="Low complexity" evidence="2">
    <location>
        <begin position="207"/>
        <end position="251"/>
    </location>
</feature>
<evidence type="ECO:0000256" key="2">
    <source>
        <dbReference type="SAM" id="MobiDB-lite"/>
    </source>
</evidence>
<dbReference type="EMBL" id="LPWD01000056">
    <property type="protein sequence ID" value="ODS03736.1"/>
    <property type="molecule type" value="Genomic_DNA"/>
</dbReference>
<organism evidence="3 4">
    <name type="scientific">Methyloceanibacter marginalis</name>
    <dbReference type="NCBI Taxonomy" id="1774971"/>
    <lineage>
        <taxon>Bacteria</taxon>
        <taxon>Pseudomonadati</taxon>
        <taxon>Pseudomonadota</taxon>
        <taxon>Alphaproteobacteria</taxon>
        <taxon>Hyphomicrobiales</taxon>
        <taxon>Hyphomicrobiaceae</taxon>
        <taxon>Methyloceanibacter</taxon>
    </lineage>
</organism>
<dbReference type="Gene3D" id="3.30.200.20">
    <property type="entry name" value="Phosphorylase Kinase, domain 1"/>
    <property type="match status" value="1"/>
</dbReference>
<sequence>MSRGFETRLQSTLGSAVVEAASMAVGFGLTGLAVRLQDGRHLAVKARSEGSDGPSLEIEGTMLSELARLSDLPVPHVHVSEPDLLVMDFIENDGGPVTPAVESDAARLIAALHASPRPHFGFARDTLIGPLPQPNPMGALWVPFFRDHRLLHMAHAANDEGRLPAPLFLRLEKLAARLDDYLLEPSHPSLLHGDLWTGNVLVRATGSRASSTRRSLSGIRRSSSPSPRCSARSGRRSSPPTRRYPRSSRASTMCGGISTISTRRWCMSGCSGRAIFPASRRRWRGSDFDSYWMCNGAFSGRQRRMIAG</sequence>
<evidence type="ECO:0000256" key="1">
    <source>
        <dbReference type="ARBA" id="ARBA00009460"/>
    </source>
</evidence>
<comment type="similarity">
    <text evidence="1">Belongs to the fructosamine kinase family.</text>
</comment>
<gene>
    <name evidence="3" type="ORF">AUC71_07985</name>
</gene>
<evidence type="ECO:0000313" key="3">
    <source>
        <dbReference type="EMBL" id="ODS03736.1"/>
    </source>
</evidence>